<organism evidence="3 4">
    <name type="scientific">Ralstonia insidiosa</name>
    <dbReference type="NCBI Taxonomy" id="190721"/>
    <lineage>
        <taxon>Bacteria</taxon>
        <taxon>Pseudomonadati</taxon>
        <taxon>Pseudomonadota</taxon>
        <taxon>Betaproteobacteria</taxon>
        <taxon>Burkholderiales</taxon>
        <taxon>Burkholderiaceae</taxon>
        <taxon>Ralstonia</taxon>
    </lineage>
</organism>
<dbReference type="Proteomes" id="UP000077927">
    <property type="component" value="Chromosome 1"/>
</dbReference>
<keyword evidence="1" id="KW-0233">DNA recombination</keyword>
<dbReference type="InterPro" id="IPR011010">
    <property type="entry name" value="DNA_brk_join_enz"/>
</dbReference>
<dbReference type="KEGG" id="rin:ACS15_1471"/>
<protein>
    <submittedName>
        <fullName evidence="3">Phage integrase family protein</fullName>
    </submittedName>
</protein>
<dbReference type="GO" id="GO:0015074">
    <property type="term" value="P:DNA integration"/>
    <property type="evidence" value="ECO:0007669"/>
    <property type="project" value="InterPro"/>
</dbReference>
<dbReference type="Gene3D" id="1.10.443.10">
    <property type="entry name" value="Intergrase catalytic core"/>
    <property type="match status" value="1"/>
</dbReference>
<reference evidence="3 4" key="1">
    <citation type="submission" date="2015-09" db="EMBL/GenBank/DDBJ databases">
        <authorList>
            <person name="Xu Y."/>
            <person name="Nagy A."/>
            <person name="Liu N.T."/>
            <person name="Nou X."/>
        </authorList>
    </citation>
    <scope>NUCLEOTIDE SEQUENCE [LARGE SCALE GENOMIC DNA]</scope>
    <source>
        <strain evidence="3 4">FC1138</strain>
    </source>
</reference>
<sequence>MFPGVTPNALKLAFKRMLERAGVDDFHFHDLRHEATSRMFEKGLSAMEVASITGHKDIRVLQRYTHLQVKDLAAKLD</sequence>
<dbReference type="PROSITE" id="PS51898">
    <property type="entry name" value="TYR_RECOMBINASE"/>
    <property type="match status" value="1"/>
</dbReference>
<evidence type="ECO:0000256" key="1">
    <source>
        <dbReference type="ARBA" id="ARBA00023172"/>
    </source>
</evidence>
<dbReference type="EMBL" id="CP012605">
    <property type="protein sequence ID" value="ANH74347.1"/>
    <property type="molecule type" value="Genomic_DNA"/>
</dbReference>
<evidence type="ECO:0000259" key="2">
    <source>
        <dbReference type="PROSITE" id="PS51898"/>
    </source>
</evidence>
<dbReference type="InterPro" id="IPR002104">
    <property type="entry name" value="Integrase_catalytic"/>
</dbReference>
<proteinExistence type="predicted"/>
<dbReference type="SUPFAM" id="SSF56349">
    <property type="entry name" value="DNA breaking-rejoining enzymes"/>
    <property type="match status" value="1"/>
</dbReference>
<gene>
    <name evidence="3" type="ORF">ACS15_1471</name>
</gene>
<dbReference type="GO" id="GO:0003677">
    <property type="term" value="F:DNA binding"/>
    <property type="evidence" value="ECO:0007669"/>
    <property type="project" value="InterPro"/>
</dbReference>
<dbReference type="Pfam" id="PF00589">
    <property type="entry name" value="Phage_integrase"/>
    <property type="match status" value="1"/>
</dbReference>
<evidence type="ECO:0000313" key="4">
    <source>
        <dbReference type="Proteomes" id="UP000077927"/>
    </source>
</evidence>
<accession>A0AAC9FRX2</accession>
<dbReference type="InterPro" id="IPR013762">
    <property type="entry name" value="Integrase-like_cat_sf"/>
</dbReference>
<dbReference type="AlphaFoldDB" id="A0AAC9FRX2"/>
<feature type="domain" description="Tyr recombinase" evidence="2">
    <location>
        <begin position="1"/>
        <end position="77"/>
    </location>
</feature>
<name>A0AAC9FRX2_9RALS</name>
<dbReference type="GO" id="GO:0006310">
    <property type="term" value="P:DNA recombination"/>
    <property type="evidence" value="ECO:0007669"/>
    <property type="project" value="UniProtKB-KW"/>
</dbReference>
<evidence type="ECO:0000313" key="3">
    <source>
        <dbReference type="EMBL" id="ANH74347.1"/>
    </source>
</evidence>